<evidence type="ECO:0008006" key="4">
    <source>
        <dbReference type="Google" id="ProtNLM"/>
    </source>
</evidence>
<feature type="compositionally biased region" description="Polar residues" evidence="1">
    <location>
        <begin position="82"/>
        <end position="93"/>
    </location>
</feature>
<keyword evidence="3" id="KW-1185">Reference proteome</keyword>
<dbReference type="EMBL" id="JAVFKD010000004">
    <property type="protein sequence ID" value="KAK5995549.1"/>
    <property type="molecule type" value="Genomic_DNA"/>
</dbReference>
<accession>A0ABR0STU4</accession>
<organism evidence="2 3">
    <name type="scientific">Cladobotryum mycophilum</name>
    <dbReference type="NCBI Taxonomy" id="491253"/>
    <lineage>
        <taxon>Eukaryota</taxon>
        <taxon>Fungi</taxon>
        <taxon>Dikarya</taxon>
        <taxon>Ascomycota</taxon>
        <taxon>Pezizomycotina</taxon>
        <taxon>Sordariomycetes</taxon>
        <taxon>Hypocreomycetidae</taxon>
        <taxon>Hypocreales</taxon>
        <taxon>Hypocreaceae</taxon>
        <taxon>Cladobotryum</taxon>
    </lineage>
</organism>
<evidence type="ECO:0000313" key="3">
    <source>
        <dbReference type="Proteomes" id="UP001338125"/>
    </source>
</evidence>
<evidence type="ECO:0000313" key="2">
    <source>
        <dbReference type="EMBL" id="KAK5995549.1"/>
    </source>
</evidence>
<comment type="caution">
    <text evidence="2">The sequence shown here is derived from an EMBL/GenBank/DDBJ whole genome shotgun (WGS) entry which is preliminary data.</text>
</comment>
<feature type="region of interest" description="Disordered" evidence="1">
    <location>
        <begin position="26"/>
        <end position="93"/>
    </location>
</feature>
<sequence length="179" mass="19482">MDTARDIDPWSEIHWGSELFEPILIEPAVARQSPSSDSTTQSTAPGTAKSAYNTRLPGTSQLEEDDSPEEEIKAAKSHDNNTLEPSADTGTANQQINASAAVGRGYRLSNATKMALLTLYGTGVSQKQTALIYGLHPSTVHEVLHRARQSGYVRGQPIEMEHVSNAPRRRKGEAGDYKH</sequence>
<feature type="compositionally biased region" description="Basic and acidic residues" evidence="1">
    <location>
        <begin position="70"/>
        <end position="81"/>
    </location>
</feature>
<evidence type="ECO:0000256" key="1">
    <source>
        <dbReference type="SAM" id="MobiDB-lite"/>
    </source>
</evidence>
<feature type="region of interest" description="Disordered" evidence="1">
    <location>
        <begin position="158"/>
        <end position="179"/>
    </location>
</feature>
<name>A0ABR0STU4_9HYPO</name>
<feature type="compositionally biased region" description="Low complexity" evidence="1">
    <location>
        <begin position="32"/>
        <end position="43"/>
    </location>
</feature>
<proteinExistence type="predicted"/>
<reference evidence="2 3" key="1">
    <citation type="submission" date="2024-01" db="EMBL/GenBank/DDBJ databases">
        <title>Complete genome of Cladobotryum mycophilum ATHUM6906.</title>
        <authorList>
            <person name="Christinaki A.C."/>
            <person name="Myridakis A.I."/>
            <person name="Kouvelis V.N."/>
        </authorList>
    </citation>
    <scope>NUCLEOTIDE SEQUENCE [LARGE SCALE GENOMIC DNA]</scope>
    <source>
        <strain evidence="2 3">ATHUM6906</strain>
    </source>
</reference>
<dbReference type="Proteomes" id="UP001338125">
    <property type="component" value="Unassembled WGS sequence"/>
</dbReference>
<gene>
    <name evidence="2" type="ORF">PT974_03959</name>
</gene>
<protein>
    <recommendedName>
        <fullName evidence="4">HTH psq-type domain-containing protein</fullName>
    </recommendedName>
</protein>
<feature type="compositionally biased region" description="Polar residues" evidence="1">
    <location>
        <begin position="50"/>
        <end position="61"/>
    </location>
</feature>